<name>A0A9W8WK15_9HYPO</name>
<dbReference type="OrthoDB" id="4703408at2759"/>
<gene>
    <name evidence="1" type="ORF">N0V84_002078</name>
</gene>
<sequence>MCWRVIMHSLKCDVRPIIFDGMYNQFIDPFAAPNACNCPPEHKNWIQCPDHGCCILTKRIEPCSQPNCTQTYDIHRYDRRPRPQQIWGVNPIFYGQPDDDWKKWEYLDVAIFGSHGMPQVSDCAKEFIDQLSDLIQKGREIGFKHEQVVKMIAEAKDKRELHDTQHGILCNRQNFNCPINKDISNTEQMVARLRSEGQALSAEFSRLWTEVNVKVVRQLMVTQVEEFFRQRGLT</sequence>
<reference evidence="1" key="1">
    <citation type="submission" date="2022-10" db="EMBL/GenBank/DDBJ databases">
        <title>Tapping the CABI collections for fungal endophytes: first genome assemblies for Collariella, Neodidymelliopsis, Ascochyta clinopodiicola, Didymella pomorum, Didymosphaeria variabile, Neocosmospora piperis and Neocucurbitaria cava.</title>
        <authorList>
            <person name="Hill R."/>
        </authorList>
    </citation>
    <scope>NUCLEOTIDE SEQUENCE</scope>
    <source>
        <strain evidence="1">IMI 366586</strain>
    </source>
</reference>
<organism evidence="1 2">
    <name type="scientific">Fusarium piperis</name>
    <dbReference type="NCBI Taxonomy" id="1435070"/>
    <lineage>
        <taxon>Eukaryota</taxon>
        <taxon>Fungi</taxon>
        <taxon>Dikarya</taxon>
        <taxon>Ascomycota</taxon>
        <taxon>Pezizomycotina</taxon>
        <taxon>Sordariomycetes</taxon>
        <taxon>Hypocreomycetidae</taxon>
        <taxon>Hypocreales</taxon>
        <taxon>Nectriaceae</taxon>
        <taxon>Fusarium</taxon>
        <taxon>Fusarium solani species complex</taxon>
    </lineage>
</organism>
<comment type="caution">
    <text evidence="1">The sequence shown here is derived from an EMBL/GenBank/DDBJ whole genome shotgun (WGS) entry which is preliminary data.</text>
</comment>
<accession>A0A9W8WK15</accession>
<dbReference type="EMBL" id="JAPEUR010000023">
    <property type="protein sequence ID" value="KAJ4327550.1"/>
    <property type="molecule type" value="Genomic_DNA"/>
</dbReference>
<protein>
    <submittedName>
        <fullName evidence="1">Uncharacterized protein</fullName>
    </submittedName>
</protein>
<keyword evidence="2" id="KW-1185">Reference proteome</keyword>
<dbReference type="Proteomes" id="UP001140502">
    <property type="component" value="Unassembled WGS sequence"/>
</dbReference>
<dbReference type="AlphaFoldDB" id="A0A9W8WK15"/>
<evidence type="ECO:0000313" key="2">
    <source>
        <dbReference type="Proteomes" id="UP001140502"/>
    </source>
</evidence>
<evidence type="ECO:0000313" key="1">
    <source>
        <dbReference type="EMBL" id="KAJ4327550.1"/>
    </source>
</evidence>
<proteinExistence type="predicted"/>